<accession>A0A8J4PMN5</accession>
<comment type="caution">
    <text evidence="2">The sequence shown here is derived from an EMBL/GenBank/DDBJ whole genome shotgun (WGS) entry which is preliminary data.</text>
</comment>
<evidence type="ECO:0000256" key="1">
    <source>
        <dbReference type="SAM" id="MobiDB-lite"/>
    </source>
</evidence>
<sequence length="171" mass="20268">MIFTLDQLKLSLQSKLEVIDGLKVKQHETKFNQLKSTIDEINAIEFLNYYTENGNKDFKLLHFLNAKGVEIEDDFIEIIKLCTIDKINIINVNSKLFRDTNSNYNHYYNNFFNNSNSQRMVIFKRNANIRITPSYFNTRRINTTNNNTLNKRSLEHSQQEQNKNQKTSHQL</sequence>
<gene>
    <name evidence="2" type="ORF">CYY_007931</name>
</gene>
<dbReference type="AlphaFoldDB" id="A0A8J4PMN5"/>
<name>A0A8J4PMN5_9MYCE</name>
<keyword evidence="3" id="KW-1185">Reference proteome</keyword>
<proteinExistence type="predicted"/>
<protein>
    <submittedName>
        <fullName evidence="2">Uncharacterized protein</fullName>
    </submittedName>
</protein>
<feature type="region of interest" description="Disordered" evidence="1">
    <location>
        <begin position="152"/>
        <end position="171"/>
    </location>
</feature>
<dbReference type="Proteomes" id="UP000695562">
    <property type="component" value="Unassembled WGS sequence"/>
</dbReference>
<feature type="compositionally biased region" description="Polar residues" evidence="1">
    <location>
        <begin position="159"/>
        <end position="171"/>
    </location>
</feature>
<dbReference type="EMBL" id="AJWJ01000450">
    <property type="protein sequence ID" value="KAF2070750.1"/>
    <property type="molecule type" value="Genomic_DNA"/>
</dbReference>
<organism evidence="2 3">
    <name type="scientific">Polysphondylium violaceum</name>
    <dbReference type="NCBI Taxonomy" id="133409"/>
    <lineage>
        <taxon>Eukaryota</taxon>
        <taxon>Amoebozoa</taxon>
        <taxon>Evosea</taxon>
        <taxon>Eumycetozoa</taxon>
        <taxon>Dictyostelia</taxon>
        <taxon>Dictyosteliales</taxon>
        <taxon>Dictyosteliaceae</taxon>
        <taxon>Polysphondylium</taxon>
    </lineage>
</organism>
<evidence type="ECO:0000313" key="2">
    <source>
        <dbReference type="EMBL" id="KAF2070750.1"/>
    </source>
</evidence>
<evidence type="ECO:0000313" key="3">
    <source>
        <dbReference type="Proteomes" id="UP000695562"/>
    </source>
</evidence>
<reference evidence="2" key="1">
    <citation type="submission" date="2020-01" db="EMBL/GenBank/DDBJ databases">
        <title>Development of genomics and gene disruption for Polysphondylium violaceum indicates a role for the polyketide synthase stlB in stalk morphogenesis.</title>
        <authorList>
            <person name="Narita B."/>
            <person name="Kawabe Y."/>
            <person name="Kin K."/>
            <person name="Saito T."/>
            <person name="Gibbs R."/>
            <person name="Kuspa A."/>
            <person name="Muzny D."/>
            <person name="Queller D."/>
            <person name="Richards S."/>
            <person name="Strassman J."/>
            <person name="Sucgang R."/>
            <person name="Worley K."/>
            <person name="Schaap P."/>
        </authorList>
    </citation>
    <scope>NUCLEOTIDE SEQUENCE</scope>
    <source>
        <strain evidence="2">QSvi11</strain>
    </source>
</reference>